<organism evidence="1 2">
    <name type="scientific">Nocardioides humilatus</name>
    <dbReference type="NCBI Taxonomy" id="2607660"/>
    <lineage>
        <taxon>Bacteria</taxon>
        <taxon>Bacillati</taxon>
        <taxon>Actinomycetota</taxon>
        <taxon>Actinomycetes</taxon>
        <taxon>Propionibacteriales</taxon>
        <taxon>Nocardioidaceae</taxon>
        <taxon>Nocardioides</taxon>
    </lineage>
</organism>
<proteinExistence type="predicted"/>
<evidence type="ECO:0000313" key="2">
    <source>
        <dbReference type="Proteomes" id="UP000325003"/>
    </source>
</evidence>
<accession>A0A5B1L5Q7</accession>
<dbReference type="Pfam" id="PF19457">
    <property type="entry name" value="DUF5994"/>
    <property type="match status" value="1"/>
</dbReference>
<dbReference type="AlphaFoldDB" id="A0A5B1L5Q7"/>
<keyword evidence="2" id="KW-1185">Reference proteome</keyword>
<evidence type="ECO:0000313" key="1">
    <source>
        <dbReference type="EMBL" id="KAA1415854.1"/>
    </source>
</evidence>
<dbReference type="InterPro" id="IPR046036">
    <property type="entry name" value="DUF5994"/>
</dbReference>
<comment type="caution">
    <text evidence="1">The sequence shown here is derived from an EMBL/GenBank/DDBJ whole genome shotgun (WGS) entry which is preliminary data.</text>
</comment>
<gene>
    <name evidence="1" type="ORF">F0U44_19640</name>
</gene>
<dbReference type="RefSeq" id="WP_149730080.1">
    <property type="nucleotide sequence ID" value="NZ_VUJV01000008.1"/>
</dbReference>
<sequence>MNALRLRLGENQGQDRLDGGWWPHSRSLDTELGQLIDNFPNGRVIRALYSPPDWDDTPRRVAARGRYVKTGNFPRDDTHLMYLTTSDRVVYCLLVVPPSFNASQGEEALTAASTRGNTHSAGDLLDTVTNELAVDQAALWTDAANK</sequence>
<dbReference type="EMBL" id="VUJV01000008">
    <property type="protein sequence ID" value="KAA1415854.1"/>
    <property type="molecule type" value="Genomic_DNA"/>
</dbReference>
<name>A0A5B1L5Q7_9ACTN</name>
<protein>
    <submittedName>
        <fullName evidence="1">Uncharacterized protein</fullName>
    </submittedName>
</protein>
<reference evidence="1 2" key="1">
    <citation type="submission" date="2019-09" db="EMBL/GenBank/DDBJ databases">
        <title>Nocardioides panacisoli sp. nov., isolated from the soil of a ginseng field.</title>
        <authorList>
            <person name="Cho C."/>
        </authorList>
    </citation>
    <scope>NUCLEOTIDE SEQUENCE [LARGE SCALE GENOMIC DNA]</scope>
    <source>
        <strain evidence="1 2">BN130099</strain>
    </source>
</reference>
<reference evidence="1 2" key="2">
    <citation type="submission" date="2019-09" db="EMBL/GenBank/DDBJ databases">
        <authorList>
            <person name="Jin C."/>
        </authorList>
    </citation>
    <scope>NUCLEOTIDE SEQUENCE [LARGE SCALE GENOMIC DNA]</scope>
    <source>
        <strain evidence="1 2">BN130099</strain>
    </source>
</reference>
<dbReference type="Proteomes" id="UP000325003">
    <property type="component" value="Unassembled WGS sequence"/>
</dbReference>